<name>A0A2V2LCF5_9RHOB</name>
<dbReference type="Proteomes" id="UP000245680">
    <property type="component" value="Unassembled WGS sequence"/>
</dbReference>
<dbReference type="RefSeq" id="WP_109811172.1">
    <property type="nucleotide sequence ID" value="NZ_QGKU01000030.1"/>
</dbReference>
<feature type="chain" id="PRO_5016044463" description="PEP-CTERM sorting domain-containing protein" evidence="1">
    <location>
        <begin position="34"/>
        <end position="241"/>
    </location>
</feature>
<dbReference type="EMBL" id="QGKU01000030">
    <property type="protein sequence ID" value="PWR03138.1"/>
    <property type="molecule type" value="Genomic_DNA"/>
</dbReference>
<proteinExistence type="predicted"/>
<comment type="caution">
    <text evidence="2">The sequence shown here is derived from an EMBL/GenBank/DDBJ whole genome shotgun (WGS) entry which is preliminary data.</text>
</comment>
<keyword evidence="3" id="KW-1185">Reference proteome</keyword>
<accession>A0A2V2LCF5</accession>
<reference evidence="2 3" key="1">
    <citation type="submission" date="2018-05" db="EMBL/GenBank/DDBJ databases">
        <title>Rhodobacteraceae gen. nov., sp. nov. isolated from sea water.</title>
        <authorList>
            <person name="Ren Y."/>
        </authorList>
    </citation>
    <scope>NUCLEOTIDE SEQUENCE [LARGE SCALE GENOMIC DNA]</scope>
    <source>
        <strain evidence="2 3">TG-679</strain>
    </source>
</reference>
<keyword evidence="1" id="KW-0732">Signal</keyword>
<gene>
    <name evidence="2" type="ORF">DKT77_07930</name>
</gene>
<evidence type="ECO:0008006" key="4">
    <source>
        <dbReference type="Google" id="ProtNLM"/>
    </source>
</evidence>
<sequence length="241" mass="25260">MLKAHLPLFRFPRRALIALWAGLFLLPSLPVAAAVTSGPPPTDWSQVRIFQQGFATTNPLILFGFNPQPEPPAATGFWTTGGTSATRSIDGVSGDQLFVILIGLGRGSTLDLTALPRRLPVGPLLLPAVQQVRLAGPRTSSRLEIDISSSSGGFATDIVSFNPQPEPPAIFGDFDVWGLQFRISSLSTATVGFAVQDANGARVTLTDVTPPPIPLPPTLLLGLGGIAALGALRRAGRAARA</sequence>
<protein>
    <recommendedName>
        <fullName evidence="4">PEP-CTERM sorting domain-containing protein</fullName>
    </recommendedName>
</protein>
<dbReference type="AlphaFoldDB" id="A0A2V2LCF5"/>
<feature type="signal peptide" evidence="1">
    <location>
        <begin position="1"/>
        <end position="33"/>
    </location>
</feature>
<evidence type="ECO:0000313" key="3">
    <source>
        <dbReference type="Proteomes" id="UP000245680"/>
    </source>
</evidence>
<organism evidence="2 3">
    <name type="scientific">Meridianimarinicoccus roseus</name>
    <dbReference type="NCBI Taxonomy" id="2072018"/>
    <lineage>
        <taxon>Bacteria</taxon>
        <taxon>Pseudomonadati</taxon>
        <taxon>Pseudomonadota</taxon>
        <taxon>Alphaproteobacteria</taxon>
        <taxon>Rhodobacterales</taxon>
        <taxon>Paracoccaceae</taxon>
        <taxon>Meridianimarinicoccus</taxon>
    </lineage>
</organism>
<evidence type="ECO:0000313" key="2">
    <source>
        <dbReference type="EMBL" id="PWR03138.1"/>
    </source>
</evidence>
<evidence type="ECO:0000256" key="1">
    <source>
        <dbReference type="SAM" id="SignalP"/>
    </source>
</evidence>